<dbReference type="InterPro" id="IPR036047">
    <property type="entry name" value="F-box-like_dom_sf"/>
</dbReference>
<sequence>MNYYSFLKSLTSSLKCFETSNSFKKIEDEKEKRKKGRDVDRLGLIPREVAKTVDIPHSTKEILSRLPVKSLLRFRCVCKAWCAVVKDPLFVDMHLNNYSRANNLSLILESYDLCMLNNNDGASYEVAKMDYRTKSDLSGLSILGSCNGLLCLGDTCSNMISGICLDSNLCLWNPSTKRYRPLPVTPIQRRAYGSLLISCCSLYGFGYHAITKDYKVVSIVCYDSEYSRQFSCDLEIKVYSFRYNSWRKATRPLWMEFYYPRSDHEKRGSLVNGILHWLVIPSTKGRKYTVIPSTKGRKYSVIGFDVREEIFSDVPLPRDIDDDNELNNLKVTALDGYLCLICGYKNHVEAWKMEDYCKKESWIKLFTITGQREFRGFVPLCIRENKILLLDDNVLYLYDPEGHSVEKPEIKDIPERIRYATSYTESLLPTD</sequence>
<protein>
    <recommendedName>
        <fullName evidence="1">F-box domain-containing protein</fullName>
    </recommendedName>
</protein>
<dbReference type="InterPro" id="IPR050796">
    <property type="entry name" value="SCF_F-box_component"/>
</dbReference>
<proteinExistence type="predicted"/>
<dbReference type="Pfam" id="PF00646">
    <property type="entry name" value="F-box"/>
    <property type="match status" value="1"/>
</dbReference>
<dbReference type="Pfam" id="PF08268">
    <property type="entry name" value="FBA_3"/>
    <property type="match status" value="1"/>
</dbReference>
<dbReference type="AlphaFoldDB" id="A0A835LSJ2"/>
<dbReference type="OrthoDB" id="591557at2759"/>
<dbReference type="Proteomes" id="UP000631114">
    <property type="component" value="Unassembled WGS sequence"/>
</dbReference>
<dbReference type="InterPro" id="IPR011043">
    <property type="entry name" value="Gal_Oxase/kelch_b-propeller"/>
</dbReference>
<dbReference type="NCBIfam" id="TIGR01640">
    <property type="entry name" value="F_box_assoc_1"/>
    <property type="match status" value="1"/>
</dbReference>
<evidence type="ECO:0000313" key="2">
    <source>
        <dbReference type="EMBL" id="KAF9605950.1"/>
    </source>
</evidence>
<comment type="caution">
    <text evidence="2">The sequence shown here is derived from an EMBL/GenBank/DDBJ whole genome shotgun (WGS) entry which is preliminary data.</text>
</comment>
<name>A0A835LSJ2_9MAGN</name>
<dbReference type="InterPro" id="IPR001810">
    <property type="entry name" value="F-box_dom"/>
</dbReference>
<dbReference type="InterPro" id="IPR013187">
    <property type="entry name" value="F-box-assoc_dom_typ3"/>
</dbReference>
<accession>A0A835LSJ2</accession>
<dbReference type="SUPFAM" id="SSF50965">
    <property type="entry name" value="Galactose oxidase, central domain"/>
    <property type="match status" value="1"/>
</dbReference>
<reference evidence="2 3" key="1">
    <citation type="submission" date="2020-10" db="EMBL/GenBank/DDBJ databases">
        <title>The Coptis chinensis genome and diversification of protoberbering-type alkaloids.</title>
        <authorList>
            <person name="Wang B."/>
            <person name="Shu S."/>
            <person name="Song C."/>
            <person name="Liu Y."/>
        </authorList>
    </citation>
    <scope>NUCLEOTIDE SEQUENCE [LARGE SCALE GENOMIC DNA]</scope>
    <source>
        <strain evidence="2">HL-2020</strain>
        <tissue evidence="2">Leaf</tissue>
    </source>
</reference>
<dbReference type="PANTHER" id="PTHR31672">
    <property type="entry name" value="BNACNNG10540D PROTEIN"/>
    <property type="match status" value="1"/>
</dbReference>
<dbReference type="EMBL" id="JADFTS010000005">
    <property type="protein sequence ID" value="KAF9605950.1"/>
    <property type="molecule type" value="Genomic_DNA"/>
</dbReference>
<dbReference type="PANTHER" id="PTHR31672:SF13">
    <property type="entry name" value="F-BOX PROTEIN CPR30-LIKE"/>
    <property type="match status" value="1"/>
</dbReference>
<dbReference type="Gene3D" id="1.20.1280.50">
    <property type="match status" value="1"/>
</dbReference>
<keyword evidence="3" id="KW-1185">Reference proteome</keyword>
<dbReference type="SMART" id="SM00256">
    <property type="entry name" value="FBOX"/>
    <property type="match status" value="1"/>
</dbReference>
<organism evidence="2 3">
    <name type="scientific">Coptis chinensis</name>
    <dbReference type="NCBI Taxonomy" id="261450"/>
    <lineage>
        <taxon>Eukaryota</taxon>
        <taxon>Viridiplantae</taxon>
        <taxon>Streptophyta</taxon>
        <taxon>Embryophyta</taxon>
        <taxon>Tracheophyta</taxon>
        <taxon>Spermatophyta</taxon>
        <taxon>Magnoliopsida</taxon>
        <taxon>Ranunculales</taxon>
        <taxon>Ranunculaceae</taxon>
        <taxon>Coptidoideae</taxon>
        <taxon>Coptis</taxon>
    </lineage>
</organism>
<dbReference type="CDD" id="cd22157">
    <property type="entry name" value="F-box_AtFBW1-like"/>
    <property type="match status" value="1"/>
</dbReference>
<gene>
    <name evidence="2" type="ORF">IFM89_021276</name>
</gene>
<dbReference type="SUPFAM" id="SSF81383">
    <property type="entry name" value="F-box domain"/>
    <property type="match status" value="1"/>
</dbReference>
<evidence type="ECO:0000259" key="1">
    <source>
        <dbReference type="SMART" id="SM00256"/>
    </source>
</evidence>
<evidence type="ECO:0000313" key="3">
    <source>
        <dbReference type="Proteomes" id="UP000631114"/>
    </source>
</evidence>
<dbReference type="InterPro" id="IPR017451">
    <property type="entry name" value="F-box-assoc_interact_dom"/>
</dbReference>
<feature type="domain" description="F-box" evidence="1">
    <location>
        <begin position="55"/>
        <end position="93"/>
    </location>
</feature>